<dbReference type="SUPFAM" id="SSF52540">
    <property type="entry name" value="P-loop containing nucleoside triphosphate hydrolases"/>
    <property type="match status" value="1"/>
</dbReference>
<dbReference type="OrthoDB" id="9989112at2759"/>
<dbReference type="EMBL" id="OV725083">
    <property type="protein sequence ID" value="CAH1406748.1"/>
    <property type="molecule type" value="Genomic_DNA"/>
</dbReference>
<keyword evidence="4" id="KW-0449">Lipoprotein</keyword>
<dbReference type="InterPro" id="IPR027417">
    <property type="entry name" value="P-loop_NTPase"/>
</dbReference>
<name>A0A9P0MTM8_NEZVI</name>
<evidence type="ECO:0000256" key="2">
    <source>
        <dbReference type="ARBA" id="ARBA00022741"/>
    </source>
</evidence>
<keyword evidence="4" id="KW-0636">Prenylation</keyword>
<evidence type="ECO:0000256" key="4">
    <source>
        <dbReference type="ARBA" id="ARBA00023289"/>
    </source>
</evidence>
<gene>
    <name evidence="5" type="ORF">NEZAVI_LOCUS14622</name>
</gene>
<dbReference type="PROSITE" id="PS51419">
    <property type="entry name" value="RAB"/>
    <property type="match status" value="1"/>
</dbReference>
<accession>A0A9P0MTM8</accession>
<keyword evidence="2" id="KW-0547">Nucleotide-binding</keyword>
<keyword evidence="3" id="KW-0342">GTP-binding</keyword>
<comment type="similarity">
    <text evidence="1">Belongs to the small GTPase superfamily. Rab family.</text>
</comment>
<evidence type="ECO:0000313" key="5">
    <source>
        <dbReference type="EMBL" id="CAH1406748.1"/>
    </source>
</evidence>
<dbReference type="PANTHER" id="PTHR47980">
    <property type="entry name" value="LD44762P"/>
    <property type="match status" value="1"/>
</dbReference>
<reference evidence="5" key="1">
    <citation type="submission" date="2022-01" db="EMBL/GenBank/DDBJ databases">
        <authorList>
            <person name="King R."/>
        </authorList>
    </citation>
    <scope>NUCLEOTIDE SEQUENCE</scope>
</reference>
<dbReference type="GO" id="GO:0003924">
    <property type="term" value="F:GTPase activity"/>
    <property type="evidence" value="ECO:0007669"/>
    <property type="project" value="InterPro"/>
</dbReference>
<organism evidence="5 6">
    <name type="scientific">Nezara viridula</name>
    <name type="common">Southern green stink bug</name>
    <name type="synonym">Cimex viridulus</name>
    <dbReference type="NCBI Taxonomy" id="85310"/>
    <lineage>
        <taxon>Eukaryota</taxon>
        <taxon>Metazoa</taxon>
        <taxon>Ecdysozoa</taxon>
        <taxon>Arthropoda</taxon>
        <taxon>Hexapoda</taxon>
        <taxon>Insecta</taxon>
        <taxon>Pterygota</taxon>
        <taxon>Neoptera</taxon>
        <taxon>Paraneoptera</taxon>
        <taxon>Hemiptera</taxon>
        <taxon>Heteroptera</taxon>
        <taxon>Panheteroptera</taxon>
        <taxon>Pentatomomorpha</taxon>
        <taxon>Pentatomoidea</taxon>
        <taxon>Pentatomidae</taxon>
        <taxon>Pentatominae</taxon>
        <taxon>Nezara</taxon>
    </lineage>
</organism>
<sequence length="103" mass="11356">MPDIVLCGNKADLEEKRVISPGRAREAAKQLGIPYVETSAMTGQNVSTSIELLLDLVMARMETIVDRALQPTKEPLVDRVLSPNMDTVHLVDSDKQSWSKCSC</sequence>
<dbReference type="GO" id="GO:0005525">
    <property type="term" value="F:GTP binding"/>
    <property type="evidence" value="ECO:0007669"/>
    <property type="project" value="UniProtKB-KW"/>
</dbReference>
<dbReference type="InterPro" id="IPR001806">
    <property type="entry name" value="Small_GTPase"/>
</dbReference>
<dbReference type="AlphaFoldDB" id="A0A9P0MTM8"/>
<evidence type="ECO:0000256" key="3">
    <source>
        <dbReference type="ARBA" id="ARBA00023134"/>
    </source>
</evidence>
<evidence type="ECO:0000256" key="1">
    <source>
        <dbReference type="ARBA" id="ARBA00006270"/>
    </source>
</evidence>
<protein>
    <submittedName>
        <fullName evidence="5">Uncharacterized protein</fullName>
    </submittedName>
</protein>
<keyword evidence="6" id="KW-1185">Reference proteome</keyword>
<evidence type="ECO:0000313" key="6">
    <source>
        <dbReference type="Proteomes" id="UP001152798"/>
    </source>
</evidence>
<dbReference type="InterPro" id="IPR050305">
    <property type="entry name" value="Small_GTPase_Rab"/>
</dbReference>
<dbReference type="Pfam" id="PF00071">
    <property type="entry name" value="Ras"/>
    <property type="match status" value="1"/>
</dbReference>
<dbReference type="Gene3D" id="3.40.50.300">
    <property type="entry name" value="P-loop containing nucleotide triphosphate hydrolases"/>
    <property type="match status" value="1"/>
</dbReference>
<proteinExistence type="inferred from homology"/>
<dbReference type="Proteomes" id="UP001152798">
    <property type="component" value="Chromosome 7"/>
</dbReference>